<dbReference type="AlphaFoldDB" id="A0A2P5B3X3"/>
<comment type="caution">
    <text evidence="1">The sequence shown here is derived from an EMBL/GenBank/DDBJ whole genome shotgun (WGS) entry which is preliminary data.</text>
</comment>
<organism evidence="1 2">
    <name type="scientific">Trema orientale</name>
    <name type="common">Charcoal tree</name>
    <name type="synonym">Celtis orientalis</name>
    <dbReference type="NCBI Taxonomy" id="63057"/>
    <lineage>
        <taxon>Eukaryota</taxon>
        <taxon>Viridiplantae</taxon>
        <taxon>Streptophyta</taxon>
        <taxon>Embryophyta</taxon>
        <taxon>Tracheophyta</taxon>
        <taxon>Spermatophyta</taxon>
        <taxon>Magnoliopsida</taxon>
        <taxon>eudicotyledons</taxon>
        <taxon>Gunneridae</taxon>
        <taxon>Pentapetalae</taxon>
        <taxon>rosids</taxon>
        <taxon>fabids</taxon>
        <taxon>Rosales</taxon>
        <taxon>Cannabaceae</taxon>
        <taxon>Trema</taxon>
    </lineage>
</organism>
<sequence>MEQLVILASEAPRFTSTWVVVDFVPDPRCRVEAVPIQCIVVLKSRECYSQTFKGVVRRGDSVA</sequence>
<name>A0A2P5B3X3_TREOI</name>
<protein>
    <submittedName>
        <fullName evidence="1">Uncharacterized protein</fullName>
    </submittedName>
</protein>
<proteinExistence type="predicted"/>
<dbReference type="EMBL" id="JXTC01000613">
    <property type="protein sequence ID" value="PON43510.1"/>
    <property type="molecule type" value="Genomic_DNA"/>
</dbReference>
<dbReference type="Proteomes" id="UP000237000">
    <property type="component" value="Unassembled WGS sequence"/>
</dbReference>
<gene>
    <name evidence="1" type="ORF">TorRG33x02_333580</name>
</gene>
<evidence type="ECO:0000313" key="2">
    <source>
        <dbReference type="Proteomes" id="UP000237000"/>
    </source>
</evidence>
<dbReference type="InParanoid" id="A0A2P5B3X3"/>
<accession>A0A2P5B3X3</accession>
<reference evidence="2" key="1">
    <citation type="submission" date="2016-06" db="EMBL/GenBank/DDBJ databases">
        <title>Parallel loss of symbiosis genes in relatives of nitrogen-fixing non-legume Parasponia.</title>
        <authorList>
            <person name="Van Velzen R."/>
            <person name="Holmer R."/>
            <person name="Bu F."/>
            <person name="Rutten L."/>
            <person name="Van Zeijl A."/>
            <person name="Liu W."/>
            <person name="Santuari L."/>
            <person name="Cao Q."/>
            <person name="Sharma T."/>
            <person name="Shen D."/>
            <person name="Roswanjaya Y."/>
            <person name="Wardhani T."/>
            <person name="Kalhor M.S."/>
            <person name="Jansen J."/>
            <person name="Van den Hoogen J."/>
            <person name="Gungor B."/>
            <person name="Hartog M."/>
            <person name="Hontelez J."/>
            <person name="Verver J."/>
            <person name="Yang W.-C."/>
            <person name="Schijlen E."/>
            <person name="Repin R."/>
            <person name="Schilthuizen M."/>
            <person name="Schranz E."/>
            <person name="Heidstra R."/>
            <person name="Miyata K."/>
            <person name="Fedorova E."/>
            <person name="Kohlen W."/>
            <person name="Bisseling T."/>
            <person name="Smit S."/>
            <person name="Geurts R."/>
        </authorList>
    </citation>
    <scope>NUCLEOTIDE SEQUENCE [LARGE SCALE GENOMIC DNA]</scope>
    <source>
        <strain evidence="2">cv. RG33-2</strain>
    </source>
</reference>
<keyword evidence="2" id="KW-1185">Reference proteome</keyword>
<evidence type="ECO:0000313" key="1">
    <source>
        <dbReference type="EMBL" id="PON43510.1"/>
    </source>
</evidence>